<evidence type="ECO:0000313" key="3">
    <source>
        <dbReference type="Proteomes" id="UP000277580"/>
    </source>
</evidence>
<organism evidence="2 3">
    <name type="scientific">Morchella conica CCBAS932</name>
    <dbReference type="NCBI Taxonomy" id="1392247"/>
    <lineage>
        <taxon>Eukaryota</taxon>
        <taxon>Fungi</taxon>
        <taxon>Dikarya</taxon>
        <taxon>Ascomycota</taxon>
        <taxon>Pezizomycotina</taxon>
        <taxon>Pezizomycetes</taxon>
        <taxon>Pezizales</taxon>
        <taxon>Morchellaceae</taxon>
        <taxon>Morchella</taxon>
    </lineage>
</organism>
<keyword evidence="1" id="KW-1133">Transmembrane helix</keyword>
<feature type="transmembrane region" description="Helical" evidence="1">
    <location>
        <begin position="20"/>
        <end position="45"/>
    </location>
</feature>
<dbReference type="InParanoid" id="A0A3N4K8P5"/>
<name>A0A3N4K8P5_9PEZI</name>
<keyword evidence="1" id="KW-0812">Transmembrane</keyword>
<keyword evidence="3" id="KW-1185">Reference proteome</keyword>
<dbReference type="AlphaFoldDB" id="A0A3N4K8P5"/>
<sequence length="54" mass="6359">MDPSYLFLLRYLLTGVPVCPMLSSLVFFDCYCLIFSVTTLCPFFYTNTFSQWRP</sequence>
<proteinExistence type="predicted"/>
<gene>
    <name evidence="2" type="ORF">P167DRAFT_24626</name>
</gene>
<dbReference type="Proteomes" id="UP000277580">
    <property type="component" value="Unassembled WGS sequence"/>
</dbReference>
<evidence type="ECO:0000313" key="2">
    <source>
        <dbReference type="EMBL" id="RPB06900.1"/>
    </source>
</evidence>
<protein>
    <submittedName>
        <fullName evidence="2">Uncharacterized protein</fullName>
    </submittedName>
</protein>
<dbReference type="EMBL" id="ML119208">
    <property type="protein sequence ID" value="RPB06900.1"/>
    <property type="molecule type" value="Genomic_DNA"/>
</dbReference>
<accession>A0A3N4K8P5</accession>
<evidence type="ECO:0000256" key="1">
    <source>
        <dbReference type="SAM" id="Phobius"/>
    </source>
</evidence>
<reference evidence="2 3" key="1">
    <citation type="journal article" date="2018" name="Nat. Ecol. Evol.">
        <title>Pezizomycetes genomes reveal the molecular basis of ectomycorrhizal truffle lifestyle.</title>
        <authorList>
            <person name="Murat C."/>
            <person name="Payen T."/>
            <person name="Noel B."/>
            <person name="Kuo A."/>
            <person name="Morin E."/>
            <person name="Chen J."/>
            <person name="Kohler A."/>
            <person name="Krizsan K."/>
            <person name="Balestrini R."/>
            <person name="Da Silva C."/>
            <person name="Montanini B."/>
            <person name="Hainaut M."/>
            <person name="Levati E."/>
            <person name="Barry K.W."/>
            <person name="Belfiori B."/>
            <person name="Cichocki N."/>
            <person name="Clum A."/>
            <person name="Dockter R.B."/>
            <person name="Fauchery L."/>
            <person name="Guy J."/>
            <person name="Iotti M."/>
            <person name="Le Tacon F."/>
            <person name="Lindquist E.A."/>
            <person name="Lipzen A."/>
            <person name="Malagnac F."/>
            <person name="Mello A."/>
            <person name="Molinier V."/>
            <person name="Miyauchi S."/>
            <person name="Poulain J."/>
            <person name="Riccioni C."/>
            <person name="Rubini A."/>
            <person name="Sitrit Y."/>
            <person name="Splivallo R."/>
            <person name="Traeger S."/>
            <person name="Wang M."/>
            <person name="Zifcakova L."/>
            <person name="Wipf D."/>
            <person name="Zambonelli A."/>
            <person name="Paolocci F."/>
            <person name="Nowrousian M."/>
            <person name="Ottonello S."/>
            <person name="Baldrian P."/>
            <person name="Spatafora J.W."/>
            <person name="Henrissat B."/>
            <person name="Nagy L.G."/>
            <person name="Aury J.M."/>
            <person name="Wincker P."/>
            <person name="Grigoriev I.V."/>
            <person name="Bonfante P."/>
            <person name="Martin F.M."/>
        </authorList>
    </citation>
    <scope>NUCLEOTIDE SEQUENCE [LARGE SCALE GENOMIC DNA]</scope>
    <source>
        <strain evidence="2 3">CCBAS932</strain>
    </source>
</reference>
<keyword evidence="1" id="KW-0472">Membrane</keyword>